<proteinExistence type="predicted"/>
<evidence type="ECO:0000313" key="1">
    <source>
        <dbReference type="EMBL" id="KAJ1096935.1"/>
    </source>
</evidence>
<accession>A0AAV7M9Y0</accession>
<organism evidence="1 2">
    <name type="scientific">Pleurodeles waltl</name>
    <name type="common">Iberian ribbed newt</name>
    <dbReference type="NCBI Taxonomy" id="8319"/>
    <lineage>
        <taxon>Eukaryota</taxon>
        <taxon>Metazoa</taxon>
        <taxon>Chordata</taxon>
        <taxon>Craniata</taxon>
        <taxon>Vertebrata</taxon>
        <taxon>Euteleostomi</taxon>
        <taxon>Amphibia</taxon>
        <taxon>Batrachia</taxon>
        <taxon>Caudata</taxon>
        <taxon>Salamandroidea</taxon>
        <taxon>Salamandridae</taxon>
        <taxon>Pleurodelinae</taxon>
        <taxon>Pleurodeles</taxon>
    </lineage>
</organism>
<sequence>MGRTKSDRPGMAGLGLRMTVAQREPGASPYTLVATILAAHAQKFEDILNAVQSIKSTLEPKIDALHIDVGHLREEHNKLKDRTVTTESTVSELCPLLANPTKHIKDLQKEVLHLHQRLEDKERRSSRNNTCVSPRVGVEYATMEKFLGSLHLPRVSPSDREALEALLQLIEIEEVIKGMVRGKTPGTDQWPI</sequence>
<dbReference type="EMBL" id="JANPWB010000014">
    <property type="protein sequence ID" value="KAJ1096935.1"/>
    <property type="molecule type" value="Genomic_DNA"/>
</dbReference>
<evidence type="ECO:0008006" key="3">
    <source>
        <dbReference type="Google" id="ProtNLM"/>
    </source>
</evidence>
<dbReference type="Proteomes" id="UP001066276">
    <property type="component" value="Chromosome 10"/>
</dbReference>
<reference evidence="1" key="1">
    <citation type="journal article" date="2022" name="bioRxiv">
        <title>Sequencing and chromosome-scale assembly of the giantPleurodeles waltlgenome.</title>
        <authorList>
            <person name="Brown T."/>
            <person name="Elewa A."/>
            <person name="Iarovenko S."/>
            <person name="Subramanian E."/>
            <person name="Araus A.J."/>
            <person name="Petzold A."/>
            <person name="Susuki M."/>
            <person name="Suzuki K.-i.T."/>
            <person name="Hayashi T."/>
            <person name="Toyoda A."/>
            <person name="Oliveira C."/>
            <person name="Osipova E."/>
            <person name="Leigh N.D."/>
            <person name="Simon A."/>
            <person name="Yun M.H."/>
        </authorList>
    </citation>
    <scope>NUCLEOTIDE SEQUENCE</scope>
    <source>
        <strain evidence="1">20211129_DDA</strain>
        <tissue evidence="1">Liver</tissue>
    </source>
</reference>
<protein>
    <recommendedName>
        <fullName evidence="3">Centromere protein Q</fullName>
    </recommendedName>
</protein>
<evidence type="ECO:0000313" key="2">
    <source>
        <dbReference type="Proteomes" id="UP001066276"/>
    </source>
</evidence>
<keyword evidence="2" id="KW-1185">Reference proteome</keyword>
<name>A0AAV7M9Y0_PLEWA</name>
<gene>
    <name evidence="1" type="ORF">NDU88_002065</name>
</gene>
<dbReference type="AlphaFoldDB" id="A0AAV7M9Y0"/>
<comment type="caution">
    <text evidence="1">The sequence shown here is derived from an EMBL/GenBank/DDBJ whole genome shotgun (WGS) entry which is preliminary data.</text>
</comment>